<keyword evidence="3" id="KW-0378">Hydrolase</keyword>
<dbReference type="SUPFAM" id="SSF53474">
    <property type="entry name" value="alpha/beta-Hydrolases"/>
    <property type="match status" value="1"/>
</dbReference>
<reference evidence="3" key="2">
    <citation type="submission" date="2023-06" db="EMBL/GenBank/DDBJ databases">
        <authorList>
            <consortium name="Lawrence Berkeley National Laboratory"/>
            <person name="Haridas S."/>
            <person name="Hensen N."/>
            <person name="Bonometti L."/>
            <person name="Westerberg I."/>
            <person name="Brannstrom I.O."/>
            <person name="Guillou S."/>
            <person name="Cros-Aarteil S."/>
            <person name="Calhoun S."/>
            <person name="Kuo A."/>
            <person name="Mondo S."/>
            <person name="Pangilinan J."/>
            <person name="Riley R."/>
            <person name="Labutti K."/>
            <person name="Andreopoulos B."/>
            <person name="Lipzen A."/>
            <person name="Chen C."/>
            <person name="Yanf M."/>
            <person name="Daum C."/>
            <person name="Ng V."/>
            <person name="Clum A."/>
            <person name="Steindorff A."/>
            <person name="Ohm R."/>
            <person name="Martin F."/>
            <person name="Silar P."/>
            <person name="Natvig D."/>
            <person name="Lalanne C."/>
            <person name="Gautier V."/>
            <person name="Ament-Velasquez S.L."/>
            <person name="Kruys A."/>
            <person name="Hutchinson M.I."/>
            <person name="Powell A.J."/>
            <person name="Barry K."/>
            <person name="Miller A.N."/>
            <person name="Grigoriev I.V."/>
            <person name="Debuchy R."/>
            <person name="Gladieux P."/>
            <person name="Thoren M.H."/>
            <person name="Johannesson H."/>
        </authorList>
    </citation>
    <scope>NUCLEOTIDE SEQUENCE</scope>
    <source>
        <strain evidence="3">CBS 168.71</strain>
    </source>
</reference>
<dbReference type="RefSeq" id="XP_062663544.1">
    <property type="nucleotide sequence ID" value="XM_062807819.1"/>
</dbReference>
<dbReference type="Pfam" id="PF00561">
    <property type="entry name" value="Abhydrolase_1"/>
    <property type="match status" value="1"/>
</dbReference>
<evidence type="ECO:0000313" key="3">
    <source>
        <dbReference type="EMBL" id="KAK3300030.1"/>
    </source>
</evidence>
<feature type="domain" description="AB hydrolase-1" evidence="2">
    <location>
        <begin position="100"/>
        <end position="209"/>
    </location>
</feature>
<accession>A0AAE0HNZ2</accession>
<dbReference type="AlphaFoldDB" id="A0AAE0HNZ2"/>
<protein>
    <submittedName>
        <fullName evidence="3">Alpha/Beta hydrolase protein</fullName>
    </submittedName>
</protein>
<name>A0AAE0HNZ2_9PEZI</name>
<keyword evidence="4" id="KW-1185">Reference proteome</keyword>
<sequence length="429" mass="46201">MTLTNRLGLGSEANGDNTGLIVAGTAIATAAVLSLLRSYLWPTQPKVIRSPLRNVLPRLSPDEFDKLEYKPDNFPGARDVETPYGSIRVYEWGPLTGEKVVFVHGISTSCITLTTLANALVEEKGCRVMLFDLFGRGFSDNPADLPHDDRLYTTQILIALASSPDLAWTGPQAFRLVGYSLGGGIAAHFAAAFPHLVSSLVLLAPAGLIRPESFGALTRAVFTSGVIPPRLLAWLTRRRLRRPIRSSGKRGKAAANSNSPNGSPNPNTTTPNPRSNPDPTATTTPKPDPITASLTETTPLLPPEPTPEPEPESTTLPHRVLRTVHWQLTHHAGFVPAFMSCITHAASLMTGQHATWTKLAAREPGTTAVVLGADDEIIDPGEYEADALGLVGWGEEGRVVWEVVRGGHDFPMTGAREVLGVVYRAWGWV</sequence>
<dbReference type="InterPro" id="IPR029058">
    <property type="entry name" value="AB_hydrolase_fold"/>
</dbReference>
<evidence type="ECO:0000259" key="2">
    <source>
        <dbReference type="Pfam" id="PF00561"/>
    </source>
</evidence>
<comment type="caution">
    <text evidence="3">The sequence shown here is derived from an EMBL/GenBank/DDBJ whole genome shotgun (WGS) entry which is preliminary data.</text>
</comment>
<evidence type="ECO:0000256" key="1">
    <source>
        <dbReference type="SAM" id="MobiDB-lite"/>
    </source>
</evidence>
<dbReference type="GO" id="GO:0016787">
    <property type="term" value="F:hydrolase activity"/>
    <property type="evidence" value="ECO:0007669"/>
    <property type="project" value="UniProtKB-KW"/>
</dbReference>
<dbReference type="Proteomes" id="UP001278766">
    <property type="component" value="Unassembled WGS sequence"/>
</dbReference>
<dbReference type="GeneID" id="87844767"/>
<dbReference type="Gene3D" id="3.40.50.1820">
    <property type="entry name" value="alpha/beta hydrolase"/>
    <property type="match status" value="1"/>
</dbReference>
<dbReference type="PANTHER" id="PTHR43689:SF8">
    <property type="entry name" value="ALPHA_BETA-HYDROLASES SUPERFAMILY PROTEIN"/>
    <property type="match status" value="1"/>
</dbReference>
<proteinExistence type="predicted"/>
<dbReference type="InterPro" id="IPR000073">
    <property type="entry name" value="AB_hydrolase_1"/>
</dbReference>
<feature type="compositionally biased region" description="Basic residues" evidence="1">
    <location>
        <begin position="243"/>
        <end position="252"/>
    </location>
</feature>
<reference evidence="3" key="1">
    <citation type="journal article" date="2023" name="Mol. Phylogenet. Evol.">
        <title>Genome-scale phylogeny and comparative genomics of the fungal order Sordariales.</title>
        <authorList>
            <person name="Hensen N."/>
            <person name="Bonometti L."/>
            <person name="Westerberg I."/>
            <person name="Brannstrom I.O."/>
            <person name="Guillou S."/>
            <person name="Cros-Aarteil S."/>
            <person name="Calhoun S."/>
            <person name="Haridas S."/>
            <person name="Kuo A."/>
            <person name="Mondo S."/>
            <person name="Pangilinan J."/>
            <person name="Riley R."/>
            <person name="LaButti K."/>
            <person name="Andreopoulos B."/>
            <person name="Lipzen A."/>
            <person name="Chen C."/>
            <person name="Yan M."/>
            <person name="Daum C."/>
            <person name="Ng V."/>
            <person name="Clum A."/>
            <person name="Steindorff A."/>
            <person name="Ohm R.A."/>
            <person name="Martin F."/>
            <person name="Silar P."/>
            <person name="Natvig D.O."/>
            <person name="Lalanne C."/>
            <person name="Gautier V."/>
            <person name="Ament-Velasquez S.L."/>
            <person name="Kruys A."/>
            <person name="Hutchinson M.I."/>
            <person name="Powell A.J."/>
            <person name="Barry K."/>
            <person name="Miller A.N."/>
            <person name="Grigoriev I.V."/>
            <person name="Debuchy R."/>
            <person name="Gladieux P."/>
            <person name="Hiltunen Thoren M."/>
            <person name="Johannesson H."/>
        </authorList>
    </citation>
    <scope>NUCLEOTIDE SEQUENCE</scope>
    <source>
        <strain evidence="3">CBS 168.71</strain>
    </source>
</reference>
<dbReference type="EMBL" id="JAUEPN010000001">
    <property type="protein sequence ID" value="KAK3300030.1"/>
    <property type="molecule type" value="Genomic_DNA"/>
</dbReference>
<gene>
    <name evidence="3" type="ORF">B0H64DRAFT_470161</name>
</gene>
<evidence type="ECO:0000313" key="4">
    <source>
        <dbReference type="Proteomes" id="UP001278766"/>
    </source>
</evidence>
<feature type="region of interest" description="Disordered" evidence="1">
    <location>
        <begin position="243"/>
        <end position="315"/>
    </location>
</feature>
<organism evidence="3 4">
    <name type="scientific">Chaetomium fimeti</name>
    <dbReference type="NCBI Taxonomy" id="1854472"/>
    <lineage>
        <taxon>Eukaryota</taxon>
        <taxon>Fungi</taxon>
        <taxon>Dikarya</taxon>
        <taxon>Ascomycota</taxon>
        <taxon>Pezizomycotina</taxon>
        <taxon>Sordariomycetes</taxon>
        <taxon>Sordariomycetidae</taxon>
        <taxon>Sordariales</taxon>
        <taxon>Chaetomiaceae</taxon>
        <taxon>Chaetomium</taxon>
    </lineage>
</organism>
<dbReference type="PRINTS" id="PR00111">
    <property type="entry name" value="ABHYDROLASE"/>
</dbReference>
<feature type="compositionally biased region" description="Low complexity" evidence="1">
    <location>
        <begin position="256"/>
        <end position="299"/>
    </location>
</feature>
<dbReference type="PANTHER" id="PTHR43689">
    <property type="entry name" value="HYDROLASE"/>
    <property type="match status" value="1"/>
</dbReference>